<sequence>MDALVGATGLMVGKFFNFPAKADSSPAMMEYELAFPGVKTIELGTDRKSKQMKNNVLKNGEASKNQSRSVGDTSSDSRDSHMKPCLKRVVGHVEEESLKNLENA</sequence>
<dbReference type="EMBL" id="JBBPBM010000119">
    <property type="protein sequence ID" value="KAK8506282.1"/>
    <property type="molecule type" value="Genomic_DNA"/>
</dbReference>
<organism evidence="2 3">
    <name type="scientific">Hibiscus sabdariffa</name>
    <name type="common">roselle</name>
    <dbReference type="NCBI Taxonomy" id="183260"/>
    <lineage>
        <taxon>Eukaryota</taxon>
        <taxon>Viridiplantae</taxon>
        <taxon>Streptophyta</taxon>
        <taxon>Embryophyta</taxon>
        <taxon>Tracheophyta</taxon>
        <taxon>Spermatophyta</taxon>
        <taxon>Magnoliopsida</taxon>
        <taxon>eudicotyledons</taxon>
        <taxon>Gunneridae</taxon>
        <taxon>Pentapetalae</taxon>
        <taxon>rosids</taxon>
        <taxon>malvids</taxon>
        <taxon>Malvales</taxon>
        <taxon>Malvaceae</taxon>
        <taxon>Malvoideae</taxon>
        <taxon>Hibiscus</taxon>
    </lineage>
</organism>
<name>A0ABR2BGH7_9ROSI</name>
<comment type="caution">
    <text evidence="2">The sequence shown here is derived from an EMBL/GenBank/DDBJ whole genome shotgun (WGS) entry which is preliminary data.</text>
</comment>
<dbReference type="Proteomes" id="UP001472677">
    <property type="component" value="Unassembled WGS sequence"/>
</dbReference>
<proteinExistence type="predicted"/>
<keyword evidence="3" id="KW-1185">Reference proteome</keyword>
<evidence type="ECO:0000313" key="3">
    <source>
        <dbReference type="Proteomes" id="UP001472677"/>
    </source>
</evidence>
<feature type="region of interest" description="Disordered" evidence="1">
    <location>
        <begin position="46"/>
        <end position="104"/>
    </location>
</feature>
<protein>
    <submittedName>
        <fullName evidence="2">Uncharacterized protein</fullName>
    </submittedName>
</protein>
<accession>A0ABR2BGH7</accession>
<feature type="compositionally biased region" description="Basic and acidic residues" evidence="1">
    <location>
        <begin position="91"/>
        <end position="104"/>
    </location>
</feature>
<reference evidence="2 3" key="1">
    <citation type="journal article" date="2024" name="G3 (Bethesda)">
        <title>Genome assembly of Hibiscus sabdariffa L. provides insights into metabolisms of medicinal natural products.</title>
        <authorList>
            <person name="Kim T."/>
        </authorList>
    </citation>
    <scope>NUCLEOTIDE SEQUENCE [LARGE SCALE GENOMIC DNA]</scope>
    <source>
        <strain evidence="2">TK-2024</strain>
        <tissue evidence="2">Old leaves</tissue>
    </source>
</reference>
<feature type="compositionally biased region" description="Polar residues" evidence="1">
    <location>
        <begin position="52"/>
        <end position="74"/>
    </location>
</feature>
<evidence type="ECO:0000256" key="1">
    <source>
        <dbReference type="SAM" id="MobiDB-lite"/>
    </source>
</evidence>
<gene>
    <name evidence="2" type="ORF">V6N12_019974</name>
</gene>
<evidence type="ECO:0000313" key="2">
    <source>
        <dbReference type="EMBL" id="KAK8506282.1"/>
    </source>
</evidence>